<evidence type="ECO:0000313" key="2">
    <source>
        <dbReference type="EMBL" id="SFJ20555.1"/>
    </source>
</evidence>
<gene>
    <name evidence="2" type="ORF">SAMN04487991_1670</name>
</gene>
<proteinExistence type="predicted"/>
<feature type="compositionally biased region" description="Low complexity" evidence="1">
    <location>
        <begin position="339"/>
        <end position="351"/>
    </location>
</feature>
<dbReference type="RefSeq" id="WP_090059899.1">
    <property type="nucleotide sequence ID" value="NZ_FORH01000002.1"/>
</dbReference>
<reference evidence="3" key="1">
    <citation type="submission" date="2016-10" db="EMBL/GenBank/DDBJ databases">
        <authorList>
            <person name="Varghese N."/>
            <person name="Submissions S."/>
        </authorList>
    </citation>
    <scope>NUCLEOTIDE SEQUENCE [LARGE SCALE GENOMIC DNA]</scope>
    <source>
        <strain evidence="3">DSM 26471</strain>
    </source>
</reference>
<dbReference type="PROSITE" id="PS01145">
    <property type="entry name" value="RIBOSOMAL_L34E"/>
    <property type="match status" value="1"/>
</dbReference>
<protein>
    <submittedName>
        <fullName evidence="2">Type IV pilus biogenesis protein PilP</fullName>
    </submittedName>
</protein>
<name>A0A1I3PG71_9RHOB</name>
<feature type="region of interest" description="Disordered" evidence="1">
    <location>
        <begin position="599"/>
        <end position="630"/>
    </location>
</feature>
<dbReference type="AlphaFoldDB" id="A0A1I3PG71"/>
<dbReference type="InterPro" id="IPR018065">
    <property type="entry name" value="Ribosomal_eL34_CS"/>
</dbReference>
<sequence>MKPNFALNLSHDGITLLHRASAGWHVMGEVALDAPDMSDALAQLRERATSVSTAGLATKLVIPNSQILYRSLPDPGPAGRDAAIRSDLEGATPYTLDELIWDSSSDGATLQVAVIARETLEEAESFATEHRFNPVSLVALPEAGSFTGEPFFGRAKAADRLIGAGTKIDPDTEALQILPQRPLPPEPVAAEPPASPEPVPVPDTMETAAGSQPETLAPAVEESLDAETAKAPSPEILADQPAPTKTKAKSPAETAETAAEVAEEITEKVSEETGETASETPAEPEMEAEDPATAQASGFSSRRAVATRSDTDTDTDTDTETPSESRLKDRPSRVLLSNASAAEAAQAPQAEDQAEDRAETPIQTGADQKTTSDAVEHPHAAVTAGDVPLLPETEEAPKPKAPRLRADPLPEPPPMPTAPVAAKRVAQQEASKLGTSKPGKGSRALGALKSLSARSGSKRDKPAPETAAEAAAPATAKPETAKAEIAKPATAKRARLPRLTAPQMPPEAGPASAKATSDPVDLASAALPTAGEEIQPLSDRAAGLDRVENTRDEAEALTIFGARRRARGGTGKPRYLGLVLTGGLILVLLLAGLLLGRSPETAPETSSGAAPESAQRVTDATAASSAPSTEIATEIAEAEAPTEVSTAEEAADDLAEADLAAEEDMVQAQETGLEPEAEPTPELVAQTAVPAPPGNLNDQPEIDREALEATYAATGIWPLAPENGTGESVEDDLNALYSASIDPVIASQDAGALPDPARHLGDSTPRAALPPAPPGTRYDYDEDGFVRATPEGTLTPDGTVVYAGRPSVTPAARPGSSVNAAVEAALAPAAVDENDPTRLALAGFRPNLRPDGLIESNEKANLGGMTRAELAAFRPLPRPASAQELAEEEARYAGENEAARTAPVVMVSLRPTPRPANIEKLAAAARAAEAAAAAAADAGTTRTSAATQVTARVPETALPRNAPANVAQAATSQNVINLRRLNLMGVYGSNSDRRALVRLPSGRFAKVKVGDQLDGGRVQSIGSDTLTYLKRGRAITLEIEG</sequence>
<feature type="compositionally biased region" description="Polar residues" evidence="1">
    <location>
        <begin position="361"/>
        <end position="373"/>
    </location>
</feature>
<dbReference type="STRING" id="588602.SAMN04487991_1670"/>
<evidence type="ECO:0000256" key="1">
    <source>
        <dbReference type="SAM" id="MobiDB-lite"/>
    </source>
</evidence>
<feature type="compositionally biased region" description="Basic and acidic residues" evidence="1">
    <location>
        <begin position="323"/>
        <end position="332"/>
    </location>
</feature>
<accession>A0A1I3PG71</accession>
<dbReference type="OrthoDB" id="7870459at2"/>
<feature type="compositionally biased region" description="Low complexity" evidence="1">
    <location>
        <begin position="620"/>
        <end position="630"/>
    </location>
</feature>
<feature type="region of interest" description="Disordered" evidence="1">
    <location>
        <begin position="182"/>
        <end position="519"/>
    </location>
</feature>
<organism evidence="2 3">
    <name type="scientific">Celeribacter neptunius</name>
    <dbReference type="NCBI Taxonomy" id="588602"/>
    <lineage>
        <taxon>Bacteria</taxon>
        <taxon>Pseudomonadati</taxon>
        <taxon>Pseudomonadota</taxon>
        <taxon>Alphaproteobacteria</taxon>
        <taxon>Rhodobacterales</taxon>
        <taxon>Roseobacteraceae</taxon>
        <taxon>Celeribacter</taxon>
    </lineage>
</organism>
<dbReference type="Proteomes" id="UP000199630">
    <property type="component" value="Unassembled WGS sequence"/>
</dbReference>
<feature type="compositionally biased region" description="Low complexity" evidence="1">
    <location>
        <begin position="241"/>
        <end position="260"/>
    </location>
</feature>
<feature type="compositionally biased region" description="Low complexity" evidence="1">
    <location>
        <begin position="464"/>
        <end position="478"/>
    </location>
</feature>
<feature type="region of interest" description="Disordered" evidence="1">
    <location>
        <begin position="751"/>
        <end position="775"/>
    </location>
</feature>
<feature type="compositionally biased region" description="Acidic residues" evidence="1">
    <location>
        <begin position="312"/>
        <end position="321"/>
    </location>
</feature>
<keyword evidence="3" id="KW-1185">Reference proteome</keyword>
<evidence type="ECO:0000313" key="3">
    <source>
        <dbReference type="Proteomes" id="UP000199630"/>
    </source>
</evidence>
<dbReference type="EMBL" id="FORH01000002">
    <property type="protein sequence ID" value="SFJ20555.1"/>
    <property type="molecule type" value="Genomic_DNA"/>
</dbReference>